<dbReference type="eggNOG" id="COG3514">
    <property type="taxonomic scope" value="Bacteria"/>
</dbReference>
<dbReference type="RefSeq" id="WP_012597682.1">
    <property type="nucleotide sequence ID" value="NC_011729.1"/>
</dbReference>
<dbReference type="InterPro" id="IPR025528">
    <property type="entry name" value="BrnA_antitoxin"/>
</dbReference>
<dbReference type="OrthoDB" id="5297245at2"/>
<accession>B7KAR0</accession>
<dbReference type="AlphaFoldDB" id="B7KAR0"/>
<evidence type="ECO:0000313" key="1">
    <source>
        <dbReference type="EMBL" id="ACK68732.1"/>
    </source>
</evidence>
<protein>
    <recommendedName>
        <fullName evidence="3">CopG domain protein DNA-binding domain protein</fullName>
    </recommendedName>
</protein>
<proteinExistence type="predicted"/>
<sequence>MRQEYDFSKGKRGAVIPSKGKTRITIYLDDDILDNFRQQSETRGIGYQTLINEALKQYIKSPSEQSLTEADLRRILREELSQIR</sequence>
<reference evidence="2" key="1">
    <citation type="journal article" date="2011" name="MBio">
        <title>Novel metabolic attributes of the genus Cyanothece, comprising a group of unicellular nitrogen-fixing Cyanobacteria.</title>
        <authorList>
            <person name="Bandyopadhyay A."/>
            <person name="Elvitigala T."/>
            <person name="Welsh E."/>
            <person name="Stockel J."/>
            <person name="Liberton M."/>
            <person name="Min H."/>
            <person name="Sherman L.A."/>
            <person name="Pakrasi H.B."/>
        </authorList>
    </citation>
    <scope>NUCLEOTIDE SEQUENCE [LARGE SCALE GENOMIC DNA]</scope>
    <source>
        <strain evidence="2">PCC 7424</strain>
    </source>
</reference>
<dbReference type="Proteomes" id="UP000002384">
    <property type="component" value="Chromosome"/>
</dbReference>
<gene>
    <name evidence="1" type="ordered locus">PCC7424_0264</name>
</gene>
<dbReference type="STRING" id="65393.PCC7424_0264"/>
<evidence type="ECO:0000313" key="2">
    <source>
        <dbReference type="Proteomes" id="UP000002384"/>
    </source>
</evidence>
<name>B7KAR0_GLOC7</name>
<dbReference type="Pfam" id="PF14384">
    <property type="entry name" value="BrnA_antitoxin"/>
    <property type="match status" value="1"/>
</dbReference>
<evidence type="ECO:0008006" key="3">
    <source>
        <dbReference type="Google" id="ProtNLM"/>
    </source>
</evidence>
<dbReference type="HOGENOM" id="CLU_175653_0_0_3"/>
<organism evidence="1 2">
    <name type="scientific">Gloeothece citriformis (strain PCC 7424)</name>
    <name type="common">Cyanothece sp. (strain PCC 7424)</name>
    <dbReference type="NCBI Taxonomy" id="65393"/>
    <lineage>
        <taxon>Bacteria</taxon>
        <taxon>Bacillati</taxon>
        <taxon>Cyanobacteriota</taxon>
        <taxon>Cyanophyceae</taxon>
        <taxon>Oscillatoriophycideae</taxon>
        <taxon>Chroococcales</taxon>
        <taxon>Aphanothecaceae</taxon>
        <taxon>Gloeothece</taxon>
        <taxon>Gloeothece citriformis</taxon>
    </lineage>
</organism>
<dbReference type="KEGG" id="cyc:PCC7424_0264"/>
<dbReference type="EMBL" id="CP001291">
    <property type="protein sequence ID" value="ACK68732.1"/>
    <property type="molecule type" value="Genomic_DNA"/>
</dbReference>
<keyword evidence="2" id="KW-1185">Reference proteome</keyword>